<feature type="domain" description="Glycosyl-hydrolase 97 C-terminal oligomerisation" evidence="9">
    <location>
        <begin position="559"/>
        <end position="654"/>
    </location>
</feature>
<accession>A0A2P8H9F1</accession>
<feature type="chain" id="PRO_5015169255" evidence="6">
    <location>
        <begin position="22"/>
        <end position="655"/>
    </location>
</feature>
<evidence type="ECO:0000256" key="5">
    <source>
        <dbReference type="ARBA" id="ARBA00023295"/>
    </source>
</evidence>
<dbReference type="Proteomes" id="UP000240971">
    <property type="component" value="Unassembled WGS sequence"/>
</dbReference>
<dbReference type="SUPFAM" id="SSF51445">
    <property type="entry name" value="(Trans)glycosidases"/>
    <property type="match status" value="1"/>
</dbReference>
<evidence type="ECO:0000313" key="10">
    <source>
        <dbReference type="EMBL" id="PSL42863.1"/>
    </source>
</evidence>
<dbReference type="AlphaFoldDB" id="A0A2P8H9F1"/>
<evidence type="ECO:0000256" key="6">
    <source>
        <dbReference type="SAM" id="SignalP"/>
    </source>
</evidence>
<evidence type="ECO:0000259" key="9">
    <source>
        <dbReference type="Pfam" id="PF14509"/>
    </source>
</evidence>
<dbReference type="Pfam" id="PF10566">
    <property type="entry name" value="Glyco_hydro_97"/>
    <property type="match status" value="1"/>
</dbReference>
<dbReference type="PANTHER" id="PTHR35803">
    <property type="entry name" value="GLUCAN 1,4-ALPHA-GLUCOSIDASE SUSB-RELATED"/>
    <property type="match status" value="1"/>
</dbReference>
<comment type="cofactor">
    <cofactor evidence="1">
        <name>Ca(2+)</name>
        <dbReference type="ChEBI" id="CHEBI:29108"/>
    </cofactor>
</comment>
<dbReference type="InterPro" id="IPR017853">
    <property type="entry name" value="GH"/>
</dbReference>
<proteinExistence type="predicted"/>
<keyword evidence="5" id="KW-0326">Glycosidase</keyword>
<dbReference type="GO" id="GO:0030246">
    <property type="term" value="F:carbohydrate binding"/>
    <property type="evidence" value="ECO:0007669"/>
    <property type="project" value="InterPro"/>
</dbReference>
<dbReference type="Pfam" id="PF14509">
    <property type="entry name" value="GH97_C"/>
    <property type="match status" value="1"/>
</dbReference>
<evidence type="ECO:0000259" key="8">
    <source>
        <dbReference type="Pfam" id="PF14508"/>
    </source>
</evidence>
<dbReference type="Gene3D" id="2.70.98.10">
    <property type="match status" value="1"/>
</dbReference>
<reference evidence="10 11" key="1">
    <citation type="submission" date="2018-03" db="EMBL/GenBank/DDBJ databases">
        <title>Genomic Encyclopedia of Archaeal and Bacterial Type Strains, Phase II (KMG-II): from individual species to whole genera.</title>
        <authorList>
            <person name="Goeker M."/>
        </authorList>
    </citation>
    <scope>NUCLEOTIDE SEQUENCE [LARGE SCALE GENOMIC DNA]</scope>
    <source>
        <strain evidence="10 11">DSM 24859</strain>
    </source>
</reference>
<feature type="domain" description="Glycosyl-hydrolase 97 N-terminal" evidence="8">
    <location>
        <begin position="26"/>
        <end position="290"/>
    </location>
</feature>
<dbReference type="InterPro" id="IPR013780">
    <property type="entry name" value="Glyco_hydro_b"/>
</dbReference>
<comment type="caution">
    <text evidence="10">The sequence shown here is derived from an EMBL/GenBank/DDBJ whole genome shotgun (WGS) entry which is preliminary data.</text>
</comment>
<dbReference type="RefSeq" id="WP_106531315.1">
    <property type="nucleotide sequence ID" value="NZ_PYAW01000010.1"/>
</dbReference>
<dbReference type="Gene3D" id="3.20.20.70">
    <property type="entry name" value="Aldolase class I"/>
    <property type="match status" value="1"/>
</dbReference>
<evidence type="ECO:0000256" key="3">
    <source>
        <dbReference type="ARBA" id="ARBA00022801"/>
    </source>
</evidence>
<dbReference type="OrthoDB" id="57532at2"/>
<dbReference type="InterPro" id="IPR052720">
    <property type="entry name" value="Glycosyl_hydrolase_97"/>
</dbReference>
<dbReference type="InterPro" id="IPR019563">
    <property type="entry name" value="GH97_catalytic"/>
</dbReference>
<comment type="subunit">
    <text evidence="2">Monomer.</text>
</comment>
<protein>
    <submittedName>
        <fullName evidence="10">Alpha-glucosidase</fullName>
    </submittedName>
</protein>
<evidence type="ECO:0000256" key="4">
    <source>
        <dbReference type="ARBA" id="ARBA00022837"/>
    </source>
</evidence>
<dbReference type="PANTHER" id="PTHR35803:SF2">
    <property type="entry name" value="RETAINING ALPHA-GALACTOSIDASE"/>
    <property type="match status" value="1"/>
</dbReference>
<dbReference type="EMBL" id="PYAW01000010">
    <property type="protein sequence ID" value="PSL42863.1"/>
    <property type="molecule type" value="Genomic_DNA"/>
</dbReference>
<dbReference type="GO" id="GO:0016798">
    <property type="term" value="F:hydrolase activity, acting on glycosyl bonds"/>
    <property type="evidence" value="ECO:0007669"/>
    <property type="project" value="UniProtKB-KW"/>
</dbReference>
<name>A0A2P8H9F1_CHINA</name>
<evidence type="ECO:0000259" key="7">
    <source>
        <dbReference type="Pfam" id="PF10566"/>
    </source>
</evidence>
<dbReference type="InterPro" id="IPR013785">
    <property type="entry name" value="Aldolase_TIM"/>
</dbReference>
<feature type="domain" description="Glycosyl-hydrolase 97 catalytic" evidence="7">
    <location>
        <begin position="308"/>
        <end position="460"/>
    </location>
</feature>
<organism evidence="10 11">
    <name type="scientific">Chitinophaga niastensis</name>
    <dbReference type="NCBI Taxonomy" id="536980"/>
    <lineage>
        <taxon>Bacteria</taxon>
        <taxon>Pseudomonadati</taxon>
        <taxon>Bacteroidota</taxon>
        <taxon>Chitinophagia</taxon>
        <taxon>Chitinophagales</taxon>
        <taxon>Chitinophagaceae</taxon>
        <taxon>Chitinophaga</taxon>
    </lineage>
</organism>
<dbReference type="InterPro" id="IPR029483">
    <property type="entry name" value="GH97_C"/>
</dbReference>
<dbReference type="InterPro" id="IPR029486">
    <property type="entry name" value="GH97_N"/>
</dbReference>
<evidence type="ECO:0000256" key="2">
    <source>
        <dbReference type="ARBA" id="ARBA00011245"/>
    </source>
</evidence>
<evidence type="ECO:0000313" key="11">
    <source>
        <dbReference type="Proteomes" id="UP000240971"/>
    </source>
</evidence>
<sequence>MKPFFLYAAIICMCFTTQLHAQDYHLSSPDGKIVVQIFTRDSVHFTVSNNGQVCVTRLDAAMELASGQMPGIGGKVTAAKTKSVQQQIKPVVAIKNNVITDQYNELQLNFRDHYAIVMRAYNDAVAYRFETDFPDSISVKYETCNVQVPAGSEAYFQWVNRWMNHYEHTYEKKGMDSLLNTRNTQLPLLITTPQAGNVLITESDLYDYPGLYFTGGEKGTMKAIFPPVVKTERENKRGAKDWDRRFFPVAAYDYIARTSGKRAFPWRIMALAKDDIQLLNNEIVYKLGTPNRLAETAWIKPGQVAWDWWNNWDLTGVDFRAGVNTATYKYYIDFASKNHIPYIIMDEGWYELGNLMKIVPDVDVKALIAYGKEKNVDIILWCVWRTLDEQLQPAMQLFQDWGVKGVKVDFMDRDDQAVVNFYWRCAAAAANHHLLVDFHGAHKPSGINRAYPNVINFEGVQGMEHNKWSDKNASPQMAVTLPYIRMFAGPMDYTPGAMRNAQQRDFAIVYDKPMSQGTRCQQLAMYVLYDAPLQMLCDNPSAYEREKECTGFITSIPTTWDQTIPLQGNTGQYLLMARKKDNKYYLGAMTNWTARDVITDLSFLPPGTHHITLFRDGINADRNATDYKKEERTVTSQDKLSIHLAPGGGFAAIID</sequence>
<gene>
    <name evidence="10" type="ORF">CLV51_11080</name>
</gene>
<dbReference type="InterPro" id="IPR014718">
    <property type="entry name" value="GH-type_carb-bd"/>
</dbReference>
<keyword evidence="4" id="KW-0106">Calcium</keyword>
<dbReference type="Gene3D" id="2.60.40.1180">
    <property type="entry name" value="Golgi alpha-mannosidase II"/>
    <property type="match status" value="1"/>
</dbReference>
<feature type="signal peptide" evidence="6">
    <location>
        <begin position="1"/>
        <end position="21"/>
    </location>
</feature>
<keyword evidence="11" id="KW-1185">Reference proteome</keyword>
<keyword evidence="3" id="KW-0378">Hydrolase</keyword>
<dbReference type="Pfam" id="PF14508">
    <property type="entry name" value="GH97_N"/>
    <property type="match status" value="1"/>
</dbReference>
<evidence type="ECO:0000256" key="1">
    <source>
        <dbReference type="ARBA" id="ARBA00001913"/>
    </source>
</evidence>
<keyword evidence="6" id="KW-0732">Signal</keyword>